<keyword evidence="4 7" id="KW-0456">Lyase</keyword>
<comment type="cofactor">
    <cofactor evidence="1">
        <name>pyridoxal 5'-phosphate</name>
        <dbReference type="ChEBI" id="CHEBI:597326"/>
    </cofactor>
</comment>
<keyword evidence="3" id="KW-0663">Pyridoxal phosphate</keyword>
<dbReference type="Gene3D" id="3.40.640.10">
    <property type="entry name" value="Type I PLP-dependent aspartate aminotransferase-like (Major domain)"/>
    <property type="match status" value="1"/>
</dbReference>
<dbReference type="CDD" id="cd00609">
    <property type="entry name" value="AAT_like"/>
    <property type="match status" value="1"/>
</dbReference>
<dbReference type="InterPro" id="IPR051798">
    <property type="entry name" value="Class-II_PLP-Dep_Aminotrans"/>
</dbReference>
<dbReference type="InterPro" id="IPR015424">
    <property type="entry name" value="PyrdxlP-dep_Trfase"/>
</dbReference>
<dbReference type="InterPro" id="IPR015422">
    <property type="entry name" value="PyrdxlP-dep_Trfase_small"/>
</dbReference>
<gene>
    <name evidence="7" type="ORF">J2Z34_002080</name>
</gene>
<dbReference type="PANTHER" id="PTHR43525:SF1">
    <property type="entry name" value="PROTEIN MALY"/>
    <property type="match status" value="1"/>
</dbReference>
<reference evidence="7 8" key="1">
    <citation type="submission" date="2021-03" db="EMBL/GenBank/DDBJ databases">
        <title>Genomic Encyclopedia of Type Strains, Phase IV (KMG-IV): sequencing the most valuable type-strain genomes for metagenomic binning, comparative biology and taxonomic classification.</title>
        <authorList>
            <person name="Goeker M."/>
        </authorList>
    </citation>
    <scope>NUCLEOTIDE SEQUENCE [LARGE SCALE GENOMIC DNA]</scope>
    <source>
        <strain evidence="7 8">DSM 6139</strain>
    </source>
</reference>
<accession>A0ABS4G4U9</accession>
<evidence type="ECO:0000256" key="5">
    <source>
        <dbReference type="ARBA" id="ARBA00037974"/>
    </source>
</evidence>
<evidence type="ECO:0000313" key="8">
    <source>
        <dbReference type="Proteomes" id="UP001519271"/>
    </source>
</evidence>
<dbReference type="Pfam" id="PF00155">
    <property type="entry name" value="Aminotran_1_2"/>
    <property type="match status" value="1"/>
</dbReference>
<evidence type="ECO:0000259" key="6">
    <source>
        <dbReference type="Pfam" id="PF00155"/>
    </source>
</evidence>
<comment type="caution">
    <text evidence="7">The sequence shown here is derived from an EMBL/GenBank/DDBJ whole genome shotgun (WGS) entry which is preliminary data.</text>
</comment>
<comment type="similarity">
    <text evidence="5">Belongs to the class-II pyridoxal-phosphate-dependent aminotransferase family. MalY/PatB cystathionine beta-lyase subfamily.</text>
</comment>
<dbReference type="GO" id="GO:0016829">
    <property type="term" value="F:lyase activity"/>
    <property type="evidence" value="ECO:0007669"/>
    <property type="project" value="UniProtKB-KW"/>
</dbReference>
<dbReference type="SUPFAM" id="SSF53383">
    <property type="entry name" value="PLP-dependent transferases"/>
    <property type="match status" value="1"/>
</dbReference>
<evidence type="ECO:0000256" key="2">
    <source>
        <dbReference type="ARBA" id="ARBA00012224"/>
    </source>
</evidence>
<proteinExistence type="inferred from homology"/>
<evidence type="ECO:0000256" key="4">
    <source>
        <dbReference type="ARBA" id="ARBA00023239"/>
    </source>
</evidence>
<evidence type="ECO:0000256" key="1">
    <source>
        <dbReference type="ARBA" id="ARBA00001933"/>
    </source>
</evidence>
<dbReference type="RefSeq" id="WP_209459790.1">
    <property type="nucleotide sequence ID" value="NZ_JAGGKC010000017.1"/>
</dbReference>
<dbReference type="Proteomes" id="UP001519271">
    <property type="component" value="Unassembled WGS sequence"/>
</dbReference>
<sequence length="399" mass="45877">MQYNFNEIIDRNKNFSAKYDERMKKFKTNDVIPLWIADMDFKVAEPIQEAIRSRAEQGIYGYTTRPDSYYEAFCTWQKSRNSWDVNKNLISFSPGVVPTLSVIVREFTSPDDKVLIQTPVYPEFYEVIEAWGRTVLESKLVESDGRYSIDFNDFEEKLKENPRIFILCSPHNPIGKIWTRSELERITELCQRYGVLIISDEIHSDLLLWGNKHIPTASISKEASEITITCTSATKTFNLAGLQASFAIFPDVEKKDLFDSFWKGLDIHRNNCFSLVAIEAAYRHGSEWLGQLLKYVEGNILYIRDYCERHIPEIKPNLPDSTYLLWLDCRSLGMSNDELNRFMIEDAGLGLNDGSAFCRSLTGYVRLNAACPRKILETAMDQLSTAVESITNNNLGRVQ</sequence>
<dbReference type="PANTHER" id="PTHR43525">
    <property type="entry name" value="PROTEIN MALY"/>
    <property type="match status" value="1"/>
</dbReference>
<organism evidence="7 8">
    <name type="scientific">Youngiibacter multivorans</name>
    <dbReference type="NCBI Taxonomy" id="937251"/>
    <lineage>
        <taxon>Bacteria</taxon>
        <taxon>Bacillati</taxon>
        <taxon>Bacillota</taxon>
        <taxon>Clostridia</taxon>
        <taxon>Eubacteriales</taxon>
        <taxon>Clostridiaceae</taxon>
        <taxon>Youngiibacter</taxon>
    </lineage>
</organism>
<evidence type="ECO:0000256" key="3">
    <source>
        <dbReference type="ARBA" id="ARBA00022898"/>
    </source>
</evidence>
<dbReference type="NCBIfam" id="TIGR04350">
    <property type="entry name" value="C_S_lyase_PatB"/>
    <property type="match status" value="1"/>
</dbReference>
<dbReference type="Gene3D" id="3.90.1150.10">
    <property type="entry name" value="Aspartate Aminotransferase, domain 1"/>
    <property type="match status" value="1"/>
</dbReference>
<keyword evidence="8" id="KW-1185">Reference proteome</keyword>
<feature type="domain" description="Aminotransferase class I/classII large" evidence="6">
    <location>
        <begin position="31"/>
        <end position="382"/>
    </location>
</feature>
<name>A0ABS4G4U9_9CLOT</name>
<dbReference type="EC" id="4.4.1.13" evidence="2"/>
<dbReference type="InterPro" id="IPR015421">
    <property type="entry name" value="PyrdxlP-dep_Trfase_major"/>
</dbReference>
<protein>
    <recommendedName>
        <fullName evidence="2">cysteine-S-conjugate beta-lyase</fullName>
        <ecNumber evidence="2">4.4.1.13</ecNumber>
    </recommendedName>
</protein>
<dbReference type="EMBL" id="JAGGKC010000017">
    <property type="protein sequence ID" value="MBP1919590.1"/>
    <property type="molecule type" value="Genomic_DNA"/>
</dbReference>
<dbReference type="InterPro" id="IPR004839">
    <property type="entry name" value="Aminotransferase_I/II_large"/>
</dbReference>
<dbReference type="InterPro" id="IPR027619">
    <property type="entry name" value="C-S_lyase_PatB-like"/>
</dbReference>
<evidence type="ECO:0000313" key="7">
    <source>
        <dbReference type="EMBL" id="MBP1919590.1"/>
    </source>
</evidence>